<evidence type="ECO:0000313" key="1">
    <source>
        <dbReference type="EMBL" id="MBO0933831.1"/>
    </source>
</evidence>
<name>A0A939GBV9_9BACT</name>
<dbReference type="Proteomes" id="UP000664795">
    <property type="component" value="Unassembled WGS sequence"/>
</dbReference>
<accession>A0A939GBV9</accession>
<reference evidence="1 2" key="1">
    <citation type="submission" date="2021-03" db="EMBL/GenBank/DDBJ databases">
        <title>Fibrella sp. HMF5036 genome sequencing and assembly.</title>
        <authorList>
            <person name="Kang H."/>
            <person name="Kim H."/>
            <person name="Bae S."/>
            <person name="Joh K."/>
        </authorList>
    </citation>
    <scope>NUCLEOTIDE SEQUENCE [LARGE SCALE GENOMIC DNA]</scope>
    <source>
        <strain evidence="1 2">HMF5036</strain>
    </source>
</reference>
<keyword evidence="2" id="KW-1185">Reference proteome</keyword>
<dbReference type="AlphaFoldDB" id="A0A939GBV9"/>
<evidence type="ECO:0008006" key="3">
    <source>
        <dbReference type="Google" id="ProtNLM"/>
    </source>
</evidence>
<proteinExistence type="predicted"/>
<dbReference type="EMBL" id="JAFMYU010000023">
    <property type="protein sequence ID" value="MBO0933831.1"/>
    <property type="molecule type" value="Genomic_DNA"/>
</dbReference>
<comment type="caution">
    <text evidence="1">The sequence shown here is derived from an EMBL/GenBank/DDBJ whole genome shotgun (WGS) entry which is preliminary data.</text>
</comment>
<evidence type="ECO:0000313" key="2">
    <source>
        <dbReference type="Proteomes" id="UP000664795"/>
    </source>
</evidence>
<gene>
    <name evidence="1" type="ORF">J2I48_22675</name>
</gene>
<sequence length="134" mass="13792">MLTACGGGGTKVAPVAERIQKSWSAQSVKEGTTPVFTKGGSSTKPGYSNFRLELASGGVARFTDIDGITCTGTWAISSDEKTLALTGLTPPPTGTNGTISFTISSLTDNSLTITRTTASLKTGGTINEYQLVNP</sequence>
<organism evidence="1 2">
    <name type="scientific">Fibrella aquatilis</name>
    <dbReference type="NCBI Taxonomy" id="2817059"/>
    <lineage>
        <taxon>Bacteria</taxon>
        <taxon>Pseudomonadati</taxon>
        <taxon>Bacteroidota</taxon>
        <taxon>Cytophagia</taxon>
        <taxon>Cytophagales</taxon>
        <taxon>Spirosomataceae</taxon>
        <taxon>Fibrella</taxon>
    </lineage>
</organism>
<protein>
    <recommendedName>
        <fullName evidence="3">Lipocalin-like domain-containing protein</fullName>
    </recommendedName>
</protein>